<name>A0A8J8MG08_9FIRM</name>
<dbReference type="PANTHER" id="PTHR10000">
    <property type="entry name" value="PHOSPHOSERINE PHOSPHATASE"/>
    <property type="match status" value="1"/>
</dbReference>
<dbReference type="EMBL" id="CP058649">
    <property type="protein sequence ID" value="QUI21107.1"/>
    <property type="molecule type" value="Genomic_DNA"/>
</dbReference>
<dbReference type="Proteomes" id="UP000683246">
    <property type="component" value="Chromosome"/>
</dbReference>
<dbReference type="GO" id="GO:0016791">
    <property type="term" value="F:phosphatase activity"/>
    <property type="evidence" value="ECO:0007669"/>
    <property type="project" value="TreeGrafter"/>
</dbReference>
<evidence type="ECO:0000313" key="2">
    <source>
        <dbReference type="Proteomes" id="UP000683246"/>
    </source>
</evidence>
<reference evidence="1" key="1">
    <citation type="submission" date="2020-07" db="EMBL/GenBank/DDBJ databases">
        <title>Vallitalea pronyensis genome.</title>
        <authorList>
            <person name="Postec A."/>
        </authorList>
    </citation>
    <scope>NUCLEOTIDE SEQUENCE</scope>
    <source>
        <strain evidence="1">FatNI3</strain>
    </source>
</reference>
<dbReference type="NCBIfam" id="TIGR01484">
    <property type="entry name" value="HAD-SF-IIB"/>
    <property type="match status" value="1"/>
</dbReference>
<dbReference type="NCBIfam" id="TIGR00099">
    <property type="entry name" value="Cof-subfamily"/>
    <property type="match status" value="1"/>
</dbReference>
<organism evidence="1 2">
    <name type="scientific">Vallitalea pronyensis</name>
    <dbReference type="NCBI Taxonomy" id="1348613"/>
    <lineage>
        <taxon>Bacteria</taxon>
        <taxon>Bacillati</taxon>
        <taxon>Bacillota</taxon>
        <taxon>Clostridia</taxon>
        <taxon>Lachnospirales</taxon>
        <taxon>Vallitaleaceae</taxon>
        <taxon>Vallitalea</taxon>
    </lineage>
</organism>
<dbReference type="InterPro" id="IPR036412">
    <property type="entry name" value="HAD-like_sf"/>
</dbReference>
<dbReference type="GO" id="GO:0000287">
    <property type="term" value="F:magnesium ion binding"/>
    <property type="evidence" value="ECO:0007669"/>
    <property type="project" value="TreeGrafter"/>
</dbReference>
<dbReference type="CDD" id="cd07516">
    <property type="entry name" value="HAD_Pase"/>
    <property type="match status" value="1"/>
</dbReference>
<dbReference type="SUPFAM" id="SSF56784">
    <property type="entry name" value="HAD-like"/>
    <property type="match status" value="1"/>
</dbReference>
<dbReference type="AlphaFoldDB" id="A0A8J8MG08"/>
<dbReference type="PANTHER" id="PTHR10000:SF8">
    <property type="entry name" value="HAD SUPERFAMILY HYDROLASE-LIKE, TYPE 3"/>
    <property type="match status" value="1"/>
</dbReference>
<dbReference type="SFLD" id="SFLDG01144">
    <property type="entry name" value="C2.B.4:_PGP_Like"/>
    <property type="match status" value="1"/>
</dbReference>
<dbReference type="GO" id="GO:0005829">
    <property type="term" value="C:cytosol"/>
    <property type="evidence" value="ECO:0007669"/>
    <property type="project" value="TreeGrafter"/>
</dbReference>
<dbReference type="RefSeq" id="WP_212696568.1">
    <property type="nucleotide sequence ID" value="NZ_CP058649.1"/>
</dbReference>
<dbReference type="SFLD" id="SFLDG01140">
    <property type="entry name" value="C2.B:_Phosphomannomutase_and_P"/>
    <property type="match status" value="1"/>
</dbReference>
<evidence type="ECO:0000313" key="1">
    <source>
        <dbReference type="EMBL" id="QUI21107.1"/>
    </source>
</evidence>
<sequence length="266" mass="30606">MKYKMIVLDLDDTLLNDHLVVSDDNIKALKEAHDAGMIITLCSGRVSQSIARIMKDIGLHTDTDYYISYNGVIINNGQDDRIFYKPLEGQILQEFIELGRQYDVDIQLYKGDDVVVEKYTPRTKAYENMSQIKVKLVDDFKVYDDTIKVLYNGDNIEALEEMKTHIQRKYDDQVHVFFSKPTYLEVINKEANKGLALAYLADYLQIKQEEIIAVGDSMNDIYMIEYAGMGVAVRNAREEVKEIANYITKSTNHEHAVSEVIHKFVL</sequence>
<dbReference type="InterPro" id="IPR000150">
    <property type="entry name" value="Cof"/>
</dbReference>
<dbReference type="Pfam" id="PF08282">
    <property type="entry name" value="Hydrolase_3"/>
    <property type="match status" value="1"/>
</dbReference>
<dbReference type="InterPro" id="IPR006379">
    <property type="entry name" value="HAD-SF_hydro_IIB"/>
</dbReference>
<gene>
    <name evidence="1" type="ORF">HZI73_01855</name>
</gene>
<protein>
    <submittedName>
        <fullName evidence="1">HAD family phosphatase</fullName>
    </submittedName>
</protein>
<dbReference type="InterPro" id="IPR023214">
    <property type="entry name" value="HAD_sf"/>
</dbReference>
<accession>A0A8J8MG08</accession>
<dbReference type="SFLD" id="SFLDS00003">
    <property type="entry name" value="Haloacid_Dehalogenase"/>
    <property type="match status" value="1"/>
</dbReference>
<proteinExistence type="predicted"/>
<dbReference type="Gene3D" id="3.40.50.1000">
    <property type="entry name" value="HAD superfamily/HAD-like"/>
    <property type="match status" value="1"/>
</dbReference>
<dbReference type="Gene3D" id="3.30.1240.10">
    <property type="match status" value="1"/>
</dbReference>
<keyword evidence="2" id="KW-1185">Reference proteome</keyword>
<dbReference type="KEGG" id="vpy:HZI73_01855"/>